<proteinExistence type="predicted"/>
<gene>
    <name evidence="2" type="ORF">Tci_885093</name>
</gene>
<evidence type="ECO:0000256" key="1">
    <source>
        <dbReference type="SAM" id="MobiDB-lite"/>
    </source>
</evidence>
<dbReference type="AlphaFoldDB" id="A0A699TZR9"/>
<feature type="region of interest" description="Disordered" evidence="1">
    <location>
        <begin position="42"/>
        <end position="63"/>
    </location>
</feature>
<dbReference type="EMBL" id="BKCJ011270329">
    <property type="protein sequence ID" value="GFD13124.1"/>
    <property type="molecule type" value="Genomic_DNA"/>
</dbReference>
<comment type="caution">
    <text evidence="2">The sequence shown here is derived from an EMBL/GenBank/DDBJ whole genome shotgun (WGS) entry which is preliminary data.</text>
</comment>
<organism evidence="2">
    <name type="scientific">Tanacetum cinerariifolium</name>
    <name type="common">Dalmatian daisy</name>
    <name type="synonym">Chrysanthemum cinerariifolium</name>
    <dbReference type="NCBI Taxonomy" id="118510"/>
    <lineage>
        <taxon>Eukaryota</taxon>
        <taxon>Viridiplantae</taxon>
        <taxon>Streptophyta</taxon>
        <taxon>Embryophyta</taxon>
        <taxon>Tracheophyta</taxon>
        <taxon>Spermatophyta</taxon>
        <taxon>Magnoliopsida</taxon>
        <taxon>eudicotyledons</taxon>
        <taxon>Gunneridae</taxon>
        <taxon>Pentapetalae</taxon>
        <taxon>asterids</taxon>
        <taxon>campanulids</taxon>
        <taxon>Asterales</taxon>
        <taxon>Asteraceae</taxon>
        <taxon>Asteroideae</taxon>
        <taxon>Anthemideae</taxon>
        <taxon>Anthemidinae</taxon>
        <taxon>Tanacetum</taxon>
    </lineage>
</organism>
<name>A0A699TZR9_TANCI</name>
<reference evidence="2" key="1">
    <citation type="journal article" date="2019" name="Sci. Rep.">
        <title>Draft genome of Tanacetum cinerariifolium, the natural source of mosquito coil.</title>
        <authorList>
            <person name="Yamashiro T."/>
            <person name="Shiraishi A."/>
            <person name="Satake H."/>
            <person name="Nakayama K."/>
        </authorList>
    </citation>
    <scope>NUCLEOTIDE SEQUENCE</scope>
</reference>
<evidence type="ECO:0000313" key="2">
    <source>
        <dbReference type="EMBL" id="GFD13124.1"/>
    </source>
</evidence>
<evidence type="ECO:0008006" key="3">
    <source>
        <dbReference type="Google" id="ProtNLM"/>
    </source>
</evidence>
<accession>A0A699TZR9</accession>
<sequence>MICIKFVANETEKNDKYVGGLPNNIYGSVKASKPKIRIMAPVTRQGPNVPPNNSNPNNMTSESVQAIIDQALL</sequence>
<protein>
    <recommendedName>
        <fullName evidence="3">Reverse transcriptase domain-containing protein</fullName>
    </recommendedName>
</protein>